<dbReference type="SUPFAM" id="SSF53474">
    <property type="entry name" value="alpha/beta-Hydrolases"/>
    <property type="match status" value="1"/>
</dbReference>
<feature type="domain" description="AB hydrolase-1" evidence="1">
    <location>
        <begin position="30"/>
        <end position="262"/>
    </location>
</feature>
<sequence length="282" mass="32462">MEQTVLSGYRPVNNINVYYEFYPNQTSEKTFVLLHGFLSSTFTFRHLISLLKKDYQVLSVDLPPFGKSAKCNRYVYSYKNLAQTVIKLTESLGLKKMTFIGHSMGGQIVLNILHMMPELADTAILLCSSAYLKRSKLPLIMTSYLPYFHLFVKYWFARTGVKKNLQDALYNHAIINEEMINGYLQPFLEDEIFVALTRMIRDREGDLPVEILNQIKTPCLLLWGDHDKSMPLNIGEKLNKDLTNSELIVLKDTGHALPEERPLEVFEYIKGFIDNYKTAAEA</sequence>
<evidence type="ECO:0000313" key="2">
    <source>
        <dbReference type="EMBL" id="QIZ07214.1"/>
    </source>
</evidence>
<dbReference type="PANTHER" id="PTHR46438">
    <property type="entry name" value="ALPHA/BETA-HYDROLASES SUPERFAMILY PROTEIN"/>
    <property type="match status" value="1"/>
</dbReference>
<dbReference type="Gene3D" id="3.40.50.1820">
    <property type="entry name" value="alpha/beta hydrolase"/>
    <property type="match status" value="1"/>
</dbReference>
<dbReference type="Proteomes" id="UP000501868">
    <property type="component" value="Chromosome"/>
</dbReference>
<organism evidence="2 3">
    <name type="scientific">Priestia megaterium</name>
    <name type="common">Bacillus megaterium</name>
    <dbReference type="NCBI Taxonomy" id="1404"/>
    <lineage>
        <taxon>Bacteria</taxon>
        <taxon>Bacillati</taxon>
        <taxon>Bacillota</taxon>
        <taxon>Bacilli</taxon>
        <taxon>Bacillales</taxon>
        <taxon>Bacillaceae</taxon>
        <taxon>Priestia</taxon>
    </lineage>
</organism>
<evidence type="ECO:0000313" key="3">
    <source>
        <dbReference type="Proteomes" id="UP000501868"/>
    </source>
</evidence>
<dbReference type="InterPro" id="IPR029058">
    <property type="entry name" value="AB_hydrolase_fold"/>
</dbReference>
<dbReference type="PANTHER" id="PTHR46438:SF11">
    <property type="entry name" value="LIPASE-RELATED"/>
    <property type="match status" value="1"/>
</dbReference>
<dbReference type="InterPro" id="IPR000073">
    <property type="entry name" value="AB_hydrolase_1"/>
</dbReference>
<protein>
    <submittedName>
        <fullName evidence="2">Alpha/beta hydrolase</fullName>
    </submittedName>
</protein>
<reference evidence="2 3" key="2">
    <citation type="submission" date="2020-04" db="EMBL/GenBank/DDBJ databases">
        <authorList>
            <person name="Fomenkov A."/>
            <person name="Anton B.P."/>
            <person name="Roberts R.J."/>
        </authorList>
    </citation>
    <scope>NUCLEOTIDE SEQUENCE [LARGE SCALE GENOMIC DNA]</scope>
    <source>
        <strain evidence="2 3">S2</strain>
    </source>
</reference>
<dbReference type="Pfam" id="PF00561">
    <property type="entry name" value="Abhydrolase_1"/>
    <property type="match status" value="1"/>
</dbReference>
<keyword evidence="2" id="KW-0378">Hydrolase</keyword>
<accession>A0A6H1P0U7</accession>
<dbReference type="PRINTS" id="PR00111">
    <property type="entry name" value="ABHYDROLASE"/>
</dbReference>
<name>A0A6H1P0U7_PRIMG</name>
<gene>
    <name evidence="2" type="ORF">HFZ78_11260</name>
</gene>
<reference evidence="2 3" key="1">
    <citation type="submission" date="2020-04" db="EMBL/GenBank/DDBJ databases">
        <title>Genome-Wide Identification of 5-Methylcytosine Sites in Bacterial Genomes By High-Throughput Sequencing of MspJI Restriction Fragments.</title>
        <authorList>
            <person name="Wu V."/>
        </authorList>
    </citation>
    <scope>NUCLEOTIDE SEQUENCE [LARGE SCALE GENOMIC DNA]</scope>
    <source>
        <strain evidence="2 3">S2</strain>
    </source>
</reference>
<dbReference type="PRINTS" id="PR00412">
    <property type="entry name" value="EPOXHYDRLASE"/>
</dbReference>
<dbReference type="AlphaFoldDB" id="A0A6H1P0U7"/>
<dbReference type="GO" id="GO:0016787">
    <property type="term" value="F:hydrolase activity"/>
    <property type="evidence" value="ECO:0007669"/>
    <property type="project" value="UniProtKB-KW"/>
</dbReference>
<proteinExistence type="predicted"/>
<dbReference type="EMBL" id="CP051128">
    <property type="protein sequence ID" value="QIZ07214.1"/>
    <property type="molecule type" value="Genomic_DNA"/>
</dbReference>
<evidence type="ECO:0000259" key="1">
    <source>
        <dbReference type="Pfam" id="PF00561"/>
    </source>
</evidence>
<dbReference type="InterPro" id="IPR000639">
    <property type="entry name" value="Epox_hydrolase-like"/>
</dbReference>